<dbReference type="AlphaFoldDB" id="A0A518JRI8"/>
<dbReference type="InterPro" id="IPR036514">
    <property type="entry name" value="SGNH_hydro_sf"/>
</dbReference>
<dbReference type="GO" id="GO:0004622">
    <property type="term" value="F:phosphatidylcholine lysophospholipase activity"/>
    <property type="evidence" value="ECO:0007669"/>
    <property type="project" value="TreeGrafter"/>
</dbReference>
<evidence type="ECO:0000313" key="3">
    <source>
        <dbReference type="EMBL" id="QDV68163.1"/>
    </source>
</evidence>
<dbReference type="OrthoDB" id="388542at2"/>
<reference evidence="3 4" key="1">
    <citation type="submission" date="2019-02" db="EMBL/GenBank/DDBJ databases">
        <title>Deep-cultivation of Planctomycetes and their phenomic and genomic characterization uncovers novel biology.</title>
        <authorList>
            <person name="Wiegand S."/>
            <person name="Jogler M."/>
            <person name="Boedeker C."/>
            <person name="Pinto D."/>
            <person name="Vollmers J."/>
            <person name="Rivas-Marin E."/>
            <person name="Kohn T."/>
            <person name="Peeters S.H."/>
            <person name="Heuer A."/>
            <person name="Rast P."/>
            <person name="Oberbeckmann S."/>
            <person name="Bunk B."/>
            <person name="Jeske O."/>
            <person name="Meyerdierks A."/>
            <person name="Storesund J.E."/>
            <person name="Kallscheuer N."/>
            <person name="Luecker S."/>
            <person name="Lage O.M."/>
            <person name="Pohl T."/>
            <person name="Merkel B.J."/>
            <person name="Hornburger P."/>
            <person name="Mueller R.-W."/>
            <person name="Bruemmer F."/>
            <person name="Labrenz M."/>
            <person name="Spormann A.M."/>
            <person name="Op den Camp H."/>
            <person name="Overmann J."/>
            <person name="Amann R."/>
            <person name="Jetten M.S.M."/>
            <person name="Mascher T."/>
            <person name="Medema M.H."/>
            <person name="Devos D.P."/>
            <person name="Kaster A.-K."/>
            <person name="Ovreas L."/>
            <person name="Rohde M."/>
            <person name="Galperin M.Y."/>
            <person name="Jogler C."/>
        </authorList>
    </citation>
    <scope>NUCLEOTIDE SEQUENCE [LARGE SCALE GENOMIC DNA]</scope>
    <source>
        <strain evidence="3 4">Poly24</strain>
    </source>
</reference>
<dbReference type="CDD" id="cd00229">
    <property type="entry name" value="SGNH_hydrolase"/>
    <property type="match status" value="1"/>
</dbReference>
<dbReference type="SUPFAM" id="SSF52266">
    <property type="entry name" value="SGNH hydrolase"/>
    <property type="match status" value="1"/>
</dbReference>
<dbReference type="PANTHER" id="PTHR30383:SF5">
    <property type="entry name" value="SGNH HYDROLASE-TYPE ESTERASE DOMAIN-CONTAINING PROTEIN"/>
    <property type="match status" value="1"/>
</dbReference>
<dbReference type="EMBL" id="CP036348">
    <property type="protein sequence ID" value="QDV68163.1"/>
    <property type="molecule type" value="Genomic_DNA"/>
</dbReference>
<dbReference type="KEGG" id="rcf:Poly24_18710"/>
<keyword evidence="4" id="KW-1185">Reference proteome</keyword>
<sequence precursor="true">MKIKLFNIVLLFVCIAWPTQNAPAEENASWKYHPAALQPFWAGERIEGESVLFLRDAKTGEALGSLLFPIAEIESVKSSSGEITYREGADYRFDPGTREIVVPAGSQIVTTLPEELRRPAKSQRHQLTHRDGNGEILFGAKLEYHKMQTLVTYKTSEKNWPAATPKFDPAALPTTIGKLRDEKPLSIVLLGDSISTGCNASGWGGGAPFQPAYQDLLLQHLKAHYSANITLTNLSIGGKATPWGVSMIDEVASHKPDLVIIAFGMNDSAGISVENYGKNTAEMIAKTRDKLPDAEFILIATMLGNRDWIRLNHDVFPKYRDALASLCETGVALADMTSVWEEFFKRKKDADLTGNGVNHPNDFGHRVYAQVLSALLVDPQ</sequence>
<dbReference type="RefSeq" id="WP_145093578.1">
    <property type="nucleotide sequence ID" value="NZ_CP036348.1"/>
</dbReference>
<feature type="chain" id="PRO_5021804956" evidence="1">
    <location>
        <begin position="25"/>
        <end position="380"/>
    </location>
</feature>
<dbReference type="Gene3D" id="3.40.50.1110">
    <property type="entry name" value="SGNH hydrolase"/>
    <property type="match status" value="1"/>
</dbReference>
<feature type="domain" description="SGNH hydrolase-type esterase" evidence="2">
    <location>
        <begin position="189"/>
        <end position="367"/>
    </location>
</feature>
<feature type="signal peptide" evidence="1">
    <location>
        <begin position="1"/>
        <end position="24"/>
    </location>
</feature>
<dbReference type="Pfam" id="PF13472">
    <property type="entry name" value="Lipase_GDSL_2"/>
    <property type="match status" value="1"/>
</dbReference>
<accession>A0A518JRI8</accession>
<evidence type="ECO:0000313" key="4">
    <source>
        <dbReference type="Proteomes" id="UP000315082"/>
    </source>
</evidence>
<organism evidence="3 4">
    <name type="scientific">Rosistilla carotiformis</name>
    <dbReference type="NCBI Taxonomy" id="2528017"/>
    <lineage>
        <taxon>Bacteria</taxon>
        <taxon>Pseudomonadati</taxon>
        <taxon>Planctomycetota</taxon>
        <taxon>Planctomycetia</taxon>
        <taxon>Pirellulales</taxon>
        <taxon>Pirellulaceae</taxon>
        <taxon>Rosistilla</taxon>
    </lineage>
</organism>
<dbReference type="InterPro" id="IPR013830">
    <property type="entry name" value="SGNH_hydro"/>
</dbReference>
<evidence type="ECO:0000259" key="2">
    <source>
        <dbReference type="Pfam" id="PF13472"/>
    </source>
</evidence>
<dbReference type="Proteomes" id="UP000315082">
    <property type="component" value="Chromosome"/>
</dbReference>
<name>A0A518JRI8_9BACT</name>
<gene>
    <name evidence="3" type="ORF">Poly24_18710</name>
</gene>
<evidence type="ECO:0000256" key="1">
    <source>
        <dbReference type="SAM" id="SignalP"/>
    </source>
</evidence>
<dbReference type="PANTHER" id="PTHR30383">
    <property type="entry name" value="THIOESTERASE 1/PROTEASE 1/LYSOPHOSPHOLIPASE L1"/>
    <property type="match status" value="1"/>
</dbReference>
<keyword evidence="3" id="KW-0378">Hydrolase</keyword>
<keyword evidence="1" id="KW-0732">Signal</keyword>
<protein>
    <submittedName>
        <fullName evidence="3">GDSL-like Lipase/Acylhydrolase</fullName>
    </submittedName>
</protein>
<dbReference type="InterPro" id="IPR051532">
    <property type="entry name" value="Ester_Hydrolysis_Enzymes"/>
</dbReference>
<proteinExistence type="predicted"/>